<evidence type="ECO:0000256" key="11">
    <source>
        <dbReference type="ARBA" id="ARBA00023303"/>
    </source>
</evidence>
<evidence type="ECO:0000313" key="17">
    <source>
        <dbReference type="RefSeq" id="XP_005093106.1"/>
    </source>
</evidence>
<evidence type="ECO:0000313" key="19">
    <source>
        <dbReference type="RefSeq" id="XP_035824298.1"/>
    </source>
</evidence>
<dbReference type="PANTHER" id="PTHR46480">
    <property type="entry name" value="F20B24.22"/>
    <property type="match status" value="1"/>
</dbReference>
<evidence type="ECO:0000256" key="5">
    <source>
        <dbReference type="ARBA" id="ARBA00022692"/>
    </source>
</evidence>
<feature type="compositionally biased region" description="Basic and acidic residues" evidence="13">
    <location>
        <begin position="22"/>
        <end position="33"/>
    </location>
</feature>
<evidence type="ECO:0000313" key="16">
    <source>
        <dbReference type="Proteomes" id="UP000694888"/>
    </source>
</evidence>
<feature type="region of interest" description="Disordered" evidence="13">
    <location>
        <begin position="1"/>
        <end position="58"/>
    </location>
</feature>
<evidence type="ECO:0000256" key="1">
    <source>
        <dbReference type="ARBA" id="ARBA00004651"/>
    </source>
</evidence>
<dbReference type="RefSeq" id="XP_005093107.1">
    <property type="nucleotide sequence ID" value="XM_005093050.3"/>
</dbReference>
<name>A0ABM1VPF6_APLCA</name>
<dbReference type="Pfam" id="PF00520">
    <property type="entry name" value="Ion_trans"/>
    <property type="match status" value="1"/>
</dbReference>
<dbReference type="Gene3D" id="1.20.120.350">
    <property type="entry name" value="Voltage-gated potassium channels. Chain C"/>
    <property type="match status" value="1"/>
</dbReference>
<evidence type="ECO:0000256" key="14">
    <source>
        <dbReference type="SAM" id="Phobius"/>
    </source>
</evidence>
<keyword evidence="4" id="KW-1003">Cell membrane</keyword>
<dbReference type="RefSeq" id="XP_035824298.1">
    <property type="nucleotide sequence ID" value="XM_035968405.1"/>
</dbReference>
<keyword evidence="5 14" id="KW-0812">Transmembrane</keyword>
<evidence type="ECO:0000256" key="2">
    <source>
        <dbReference type="ARBA" id="ARBA00015897"/>
    </source>
</evidence>
<feature type="compositionally biased region" description="Acidic residues" evidence="13">
    <location>
        <begin position="37"/>
        <end position="49"/>
    </location>
</feature>
<keyword evidence="7 14" id="KW-1133">Transmembrane helix</keyword>
<evidence type="ECO:0000256" key="12">
    <source>
        <dbReference type="ARBA" id="ARBA00031989"/>
    </source>
</evidence>
<organism evidence="16 19">
    <name type="scientific">Aplysia californica</name>
    <name type="common">California sea hare</name>
    <dbReference type="NCBI Taxonomy" id="6500"/>
    <lineage>
        <taxon>Eukaryota</taxon>
        <taxon>Metazoa</taxon>
        <taxon>Spiralia</taxon>
        <taxon>Lophotrochozoa</taxon>
        <taxon>Mollusca</taxon>
        <taxon>Gastropoda</taxon>
        <taxon>Heterobranchia</taxon>
        <taxon>Euthyneura</taxon>
        <taxon>Tectipleura</taxon>
        <taxon>Aplysiida</taxon>
        <taxon>Aplysioidea</taxon>
        <taxon>Aplysiidae</taxon>
        <taxon>Aplysia</taxon>
    </lineage>
</organism>
<dbReference type="GeneID" id="101850633"/>
<evidence type="ECO:0000256" key="10">
    <source>
        <dbReference type="ARBA" id="ARBA00023136"/>
    </source>
</evidence>
<evidence type="ECO:0000256" key="4">
    <source>
        <dbReference type="ARBA" id="ARBA00022475"/>
    </source>
</evidence>
<evidence type="ECO:0000256" key="6">
    <source>
        <dbReference type="ARBA" id="ARBA00022882"/>
    </source>
</evidence>
<feature type="compositionally biased region" description="Polar residues" evidence="13">
    <location>
        <begin position="306"/>
        <end position="322"/>
    </location>
</feature>
<evidence type="ECO:0000313" key="18">
    <source>
        <dbReference type="RefSeq" id="XP_005093107.1"/>
    </source>
</evidence>
<keyword evidence="11" id="KW-0407">Ion channel</keyword>
<keyword evidence="8" id="KW-0175">Coiled coil</keyword>
<keyword evidence="3" id="KW-0813">Transport</keyword>
<evidence type="ECO:0000256" key="3">
    <source>
        <dbReference type="ARBA" id="ARBA00022448"/>
    </source>
</evidence>
<dbReference type="InterPro" id="IPR027359">
    <property type="entry name" value="Volt_channel_dom_sf"/>
</dbReference>
<reference evidence="17 18" key="1">
    <citation type="submission" date="2025-05" db="UniProtKB">
        <authorList>
            <consortium name="RefSeq"/>
        </authorList>
    </citation>
    <scope>IDENTIFICATION</scope>
</reference>
<feature type="transmembrane region" description="Helical" evidence="14">
    <location>
        <begin position="178"/>
        <end position="200"/>
    </location>
</feature>
<dbReference type="SUPFAM" id="SSF81324">
    <property type="entry name" value="Voltage-gated potassium channels"/>
    <property type="match status" value="1"/>
</dbReference>
<dbReference type="InterPro" id="IPR005821">
    <property type="entry name" value="Ion_trans_dom"/>
</dbReference>
<keyword evidence="6" id="KW-0851">Voltage-gated channel</keyword>
<dbReference type="PANTHER" id="PTHR46480:SF1">
    <property type="entry name" value="VOLTAGE-GATED HYDROGEN CHANNEL 1"/>
    <property type="match status" value="1"/>
</dbReference>
<feature type="region of interest" description="Disordered" evidence="13">
    <location>
        <begin position="304"/>
        <end position="339"/>
    </location>
</feature>
<feature type="transmembrane region" description="Helical" evidence="14">
    <location>
        <begin position="74"/>
        <end position="96"/>
    </location>
</feature>
<comment type="subcellular location">
    <subcellularLocation>
        <location evidence="1">Cell membrane</location>
        <topology evidence="1">Multi-pass membrane protein</topology>
    </subcellularLocation>
</comment>
<keyword evidence="10 14" id="KW-0472">Membrane</keyword>
<dbReference type="RefSeq" id="XP_005093106.1">
    <property type="nucleotide sequence ID" value="XM_005093049.3"/>
</dbReference>
<feature type="domain" description="Ion transport" evidence="15">
    <location>
        <begin position="165"/>
        <end position="259"/>
    </location>
</feature>
<dbReference type="InterPro" id="IPR031846">
    <property type="entry name" value="Hvcn1"/>
</dbReference>
<proteinExistence type="predicted"/>
<accession>A0ABM1VPF6</accession>
<gene>
    <name evidence="17 18 19" type="primary">LOC101850633</name>
</gene>
<evidence type="ECO:0000259" key="15">
    <source>
        <dbReference type="Pfam" id="PF00520"/>
    </source>
</evidence>
<protein>
    <recommendedName>
        <fullName evidence="2">Voltage-gated hydrogen channel 1</fullName>
    </recommendedName>
    <alternativeName>
        <fullName evidence="12">Hydrogen voltage-gated channel 1</fullName>
    </alternativeName>
</protein>
<evidence type="ECO:0000256" key="9">
    <source>
        <dbReference type="ARBA" id="ARBA00023065"/>
    </source>
</evidence>
<evidence type="ECO:0000256" key="7">
    <source>
        <dbReference type="ARBA" id="ARBA00022989"/>
    </source>
</evidence>
<dbReference type="Proteomes" id="UP000694888">
    <property type="component" value="Unplaced"/>
</dbReference>
<evidence type="ECO:0000256" key="8">
    <source>
        <dbReference type="ARBA" id="ARBA00023054"/>
    </source>
</evidence>
<feature type="transmembrane region" description="Helical" evidence="14">
    <location>
        <begin position="212"/>
        <end position="234"/>
    </location>
</feature>
<keyword evidence="16" id="KW-1185">Reference proteome</keyword>
<sequence>MRMSRSIEYPSEKNGEPSCIEAEQRSGETKMLKSEQSQDEAETSDWSENEDSHSGKLDANSCKGKLAAFLKTNLVQYSIIALVILDCLIIVMELLIDMNIIVFPEDDPHHPPGEGSSHHPVAFASRSSNLTGDNHTVYPAHHIHTHHDNSSNLTMYGNDSAHAAPVHHHTNKEKAEHVLHALSLTILSIFMVEVCVKIYVEGKHMLKQKAEVFDAIVVIVSFTLDITFSFVSVSKAASEAAGLMVILRLWRVTRIINGVIMSVKLDANKKMEVHKKARRKLERENKRLQAKIERLEREVATLKQKMATSSTPQMSFEMQSGLSVERSPSGEMRENSAQV</sequence>
<keyword evidence="9" id="KW-0406">Ion transport</keyword>
<evidence type="ECO:0000256" key="13">
    <source>
        <dbReference type="SAM" id="MobiDB-lite"/>
    </source>
</evidence>